<proteinExistence type="predicted"/>
<dbReference type="Proteomes" id="UP000006329">
    <property type="component" value="Unassembled WGS sequence"/>
</dbReference>
<protein>
    <recommendedName>
        <fullName evidence="3">DUF2071 domain-containing protein</fullName>
    </recommendedName>
</protein>
<reference evidence="1" key="1">
    <citation type="submission" date="2012-10" db="EMBL/GenBank/DDBJ databases">
        <authorList>
            <person name="Harkins D.M."/>
            <person name="Durkin A.S."/>
            <person name="Brinkac L.M."/>
            <person name="Haft D.H."/>
            <person name="Selengut J.D."/>
            <person name="Sanka R."/>
            <person name="DePew J."/>
            <person name="Purushe J."/>
            <person name="Matthias M.A."/>
            <person name="Vinetz J.M."/>
            <person name="Sutton G.G."/>
            <person name="Nierman W.C."/>
            <person name="Fouts D.E."/>
        </authorList>
    </citation>
    <scope>NUCLEOTIDE SEQUENCE [LARGE SCALE GENOMIC DNA]</scope>
    <source>
        <strain evidence="1">MOR084</strain>
    </source>
</reference>
<name>A0A0E2BIX7_9LEPT</name>
<sequence length="253" mass="29791">MNPNSLSNILKQTSHRPWPLPEKNPFMIQYWEELAFLHWEIPQKFVEEILPKGLEVDTYQGKTYVGLVPFRMKGVRPVCLPPLPWISYFPELNVRVYVKAEGKPGVYFFSLDAGNRFVVEVARKFFHLPYLNAKMMLQRKNIQKEFYTLRTDPRGNPAEFEAAYRPISEVYHSKPDTLEHWLTERYCLYCNDSRGTIYRGEVHHLPWPLQKGECMIRKNTILQSHYLPLLHKEPLVHYSNSIKVALYPLTPVG</sequence>
<dbReference type="SUPFAM" id="SSF160104">
    <property type="entry name" value="Acetoacetate decarboxylase-like"/>
    <property type="match status" value="1"/>
</dbReference>
<dbReference type="EMBL" id="AHON02000014">
    <property type="protein sequence ID" value="EKO35249.1"/>
    <property type="molecule type" value="Genomic_DNA"/>
</dbReference>
<keyword evidence="2" id="KW-1185">Reference proteome</keyword>
<evidence type="ECO:0000313" key="2">
    <source>
        <dbReference type="Proteomes" id="UP000006329"/>
    </source>
</evidence>
<organism evidence="1 2">
    <name type="scientific">Leptospira santarosai str. MOR084</name>
    <dbReference type="NCBI Taxonomy" id="1049984"/>
    <lineage>
        <taxon>Bacteria</taxon>
        <taxon>Pseudomonadati</taxon>
        <taxon>Spirochaetota</taxon>
        <taxon>Spirochaetia</taxon>
        <taxon>Leptospirales</taxon>
        <taxon>Leptospiraceae</taxon>
        <taxon>Leptospira</taxon>
    </lineage>
</organism>
<gene>
    <name evidence="1" type="ORF">LEP1GSC179_2059</name>
</gene>
<dbReference type="InterPro" id="IPR023375">
    <property type="entry name" value="ADC_dom_sf"/>
</dbReference>
<dbReference type="AlphaFoldDB" id="A0A0E2BIX7"/>
<dbReference type="RefSeq" id="WP_004475504.1">
    <property type="nucleotide sequence ID" value="NZ_AHON02000014.1"/>
</dbReference>
<dbReference type="PANTHER" id="PTHR39186">
    <property type="entry name" value="DUF2071 FAMILY PROTEIN"/>
    <property type="match status" value="1"/>
</dbReference>
<accession>A0A0E2BIX7</accession>
<dbReference type="InterPro" id="IPR018644">
    <property type="entry name" value="DUF2071"/>
</dbReference>
<dbReference type="Pfam" id="PF09844">
    <property type="entry name" value="DUF2071"/>
    <property type="match status" value="1"/>
</dbReference>
<comment type="caution">
    <text evidence="1">The sequence shown here is derived from an EMBL/GenBank/DDBJ whole genome shotgun (WGS) entry which is preliminary data.</text>
</comment>
<evidence type="ECO:0008006" key="3">
    <source>
        <dbReference type="Google" id="ProtNLM"/>
    </source>
</evidence>
<dbReference type="PANTHER" id="PTHR39186:SF1">
    <property type="entry name" value="DUF2071 DOMAIN-CONTAINING PROTEIN"/>
    <property type="match status" value="1"/>
</dbReference>
<evidence type="ECO:0000313" key="1">
    <source>
        <dbReference type="EMBL" id="EKO35249.1"/>
    </source>
</evidence>